<feature type="compositionally biased region" description="Polar residues" evidence="1">
    <location>
        <begin position="42"/>
        <end position="54"/>
    </location>
</feature>
<dbReference type="Proteomes" id="UP001266305">
    <property type="component" value="Unassembled WGS sequence"/>
</dbReference>
<dbReference type="EMBL" id="JASSZA010000018">
    <property type="protein sequence ID" value="KAK2089843.1"/>
    <property type="molecule type" value="Genomic_DNA"/>
</dbReference>
<feature type="non-terminal residue" evidence="2">
    <location>
        <position position="1"/>
    </location>
</feature>
<evidence type="ECO:0000256" key="1">
    <source>
        <dbReference type="SAM" id="MobiDB-lite"/>
    </source>
</evidence>
<organism evidence="2 3">
    <name type="scientific">Saguinus oedipus</name>
    <name type="common">Cotton-top tamarin</name>
    <name type="synonym">Oedipomidas oedipus</name>
    <dbReference type="NCBI Taxonomy" id="9490"/>
    <lineage>
        <taxon>Eukaryota</taxon>
        <taxon>Metazoa</taxon>
        <taxon>Chordata</taxon>
        <taxon>Craniata</taxon>
        <taxon>Vertebrata</taxon>
        <taxon>Euteleostomi</taxon>
        <taxon>Mammalia</taxon>
        <taxon>Eutheria</taxon>
        <taxon>Euarchontoglires</taxon>
        <taxon>Primates</taxon>
        <taxon>Haplorrhini</taxon>
        <taxon>Platyrrhini</taxon>
        <taxon>Cebidae</taxon>
        <taxon>Callitrichinae</taxon>
        <taxon>Saguinus</taxon>
    </lineage>
</organism>
<feature type="compositionally biased region" description="Basic and acidic residues" evidence="1">
    <location>
        <begin position="121"/>
        <end position="132"/>
    </location>
</feature>
<feature type="region of interest" description="Disordered" evidence="1">
    <location>
        <begin position="1"/>
        <end position="132"/>
    </location>
</feature>
<gene>
    <name evidence="2" type="ORF">P7K49_032509</name>
</gene>
<evidence type="ECO:0000313" key="2">
    <source>
        <dbReference type="EMBL" id="KAK2089843.1"/>
    </source>
</evidence>
<proteinExistence type="predicted"/>
<protein>
    <submittedName>
        <fullName evidence="2">Uncharacterized protein</fullName>
    </submittedName>
</protein>
<sequence length="132" mass="13950">VPQQLHKQEPGAQPSRSLSARPGHLPQDHPAPKIRGGATRRATCSPTLSSTPTKQPGVILEEKPRGQLFPSTPREPVPLRPDSVPASKKMSAAETGRTSLSSSRLGPGAPLGPGHPLSPHPHPEKLAGRQYP</sequence>
<accession>A0ABQ9TZM9</accession>
<keyword evidence="3" id="KW-1185">Reference proteome</keyword>
<evidence type="ECO:0000313" key="3">
    <source>
        <dbReference type="Proteomes" id="UP001266305"/>
    </source>
</evidence>
<name>A0ABQ9TZM9_SAGOE</name>
<feature type="compositionally biased region" description="Low complexity" evidence="1">
    <location>
        <begin position="99"/>
        <end position="117"/>
    </location>
</feature>
<reference evidence="2 3" key="1">
    <citation type="submission" date="2023-05" db="EMBL/GenBank/DDBJ databases">
        <title>B98-5 Cell Line De Novo Hybrid Assembly: An Optical Mapping Approach.</title>
        <authorList>
            <person name="Kananen K."/>
            <person name="Auerbach J.A."/>
            <person name="Kautto E."/>
            <person name="Blachly J.S."/>
        </authorList>
    </citation>
    <scope>NUCLEOTIDE SEQUENCE [LARGE SCALE GENOMIC DNA]</scope>
    <source>
        <strain evidence="2">B95-8</strain>
        <tissue evidence="2">Cell line</tissue>
    </source>
</reference>
<comment type="caution">
    <text evidence="2">The sequence shown here is derived from an EMBL/GenBank/DDBJ whole genome shotgun (WGS) entry which is preliminary data.</text>
</comment>